<gene>
    <name evidence="6" type="ORF">Fcan01_22235</name>
</gene>
<feature type="transmembrane region" description="Helical" evidence="5">
    <location>
        <begin position="195"/>
        <end position="217"/>
    </location>
</feature>
<feature type="transmembrane region" description="Helical" evidence="5">
    <location>
        <begin position="92"/>
        <end position="116"/>
    </location>
</feature>
<name>A0A226DD31_FOLCA</name>
<dbReference type="PANTHER" id="PTHR23507">
    <property type="entry name" value="ZGC:174356"/>
    <property type="match status" value="1"/>
</dbReference>
<evidence type="ECO:0000256" key="1">
    <source>
        <dbReference type="ARBA" id="ARBA00004141"/>
    </source>
</evidence>
<dbReference type="OrthoDB" id="3026777at2759"/>
<dbReference type="AlphaFoldDB" id="A0A226DD31"/>
<organism evidence="6 7">
    <name type="scientific">Folsomia candida</name>
    <name type="common">Springtail</name>
    <dbReference type="NCBI Taxonomy" id="158441"/>
    <lineage>
        <taxon>Eukaryota</taxon>
        <taxon>Metazoa</taxon>
        <taxon>Ecdysozoa</taxon>
        <taxon>Arthropoda</taxon>
        <taxon>Hexapoda</taxon>
        <taxon>Collembola</taxon>
        <taxon>Entomobryomorpha</taxon>
        <taxon>Isotomoidea</taxon>
        <taxon>Isotomidae</taxon>
        <taxon>Proisotominae</taxon>
        <taxon>Folsomia</taxon>
    </lineage>
</organism>
<dbReference type="GO" id="GO:0022857">
    <property type="term" value="F:transmembrane transporter activity"/>
    <property type="evidence" value="ECO:0007669"/>
    <property type="project" value="InterPro"/>
</dbReference>
<evidence type="ECO:0000256" key="4">
    <source>
        <dbReference type="ARBA" id="ARBA00023136"/>
    </source>
</evidence>
<sequence>MSASKNEREGETNCKTSTRRPKSCCSFVKSLTVEPAGFLLVVGLMVSHLVFQNVMMETVCRVDLEYEEDMCTEIIDNVNITFKTEEREIQKVVAGLQAVSSVIFSCITVFVALFIGPWSDAHGRKMPLLFSMSGVILMPTMMIVGYLCLGKIRAIYMVLLATLPMTLTGGLLVYIMSAGSYICDTTTEKNRTVRIGVLSASIRAGTPIGIMIGGILMKFKVGIIKSLLVAIVLAGLGFLLVLVRVKNGRIAGTSKGGEENCEKESDKRERSCCKKYNPVTKLIEAFAILFQKREHPLRFCLLIVAHICYAVPMVEHSMVYLFVRERLQWDISDYGFFSMINYLLSAAGVFLSMYVLSKRLKLSDALVGFISGLSQIGGSTLYAFSTTAAMMYCASALDMMNGTINVVVKSMLSKLVAANEVGKLFALLGVIDSLLPLLMGPTYAIVYRSTLTSFAGAFFLLSAGVTIPAEIIFLYFMIRKDKKVNGEEDETEPTALDKPQITVESCNKSVPDIAKIVPSKVQLSSYSLNNISEPKN</sequence>
<evidence type="ECO:0000313" key="6">
    <source>
        <dbReference type="EMBL" id="OXA43030.1"/>
    </source>
</evidence>
<accession>A0A226DD31</accession>
<proteinExistence type="predicted"/>
<dbReference type="Gene3D" id="1.20.1250.20">
    <property type="entry name" value="MFS general substrate transporter like domains"/>
    <property type="match status" value="1"/>
</dbReference>
<dbReference type="GO" id="GO:0016020">
    <property type="term" value="C:membrane"/>
    <property type="evidence" value="ECO:0007669"/>
    <property type="project" value="UniProtKB-SubCell"/>
</dbReference>
<comment type="subcellular location">
    <subcellularLocation>
        <location evidence="1">Membrane</location>
        <topology evidence="1">Multi-pass membrane protein</topology>
    </subcellularLocation>
</comment>
<keyword evidence="7" id="KW-1185">Reference proteome</keyword>
<feature type="transmembrane region" description="Helical" evidence="5">
    <location>
        <begin position="27"/>
        <end position="51"/>
    </location>
</feature>
<feature type="transmembrane region" description="Helical" evidence="5">
    <location>
        <begin position="128"/>
        <end position="149"/>
    </location>
</feature>
<protein>
    <submittedName>
        <fullName evidence="6">Proton-coupled folate transporter</fullName>
    </submittedName>
</protein>
<feature type="transmembrane region" description="Helical" evidence="5">
    <location>
        <begin position="334"/>
        <end position="356"/>
    </location>
</feature>
<feature type="transmembrane region" description="Helical" evidence="5">
    <location>
        <begin position="155"/>
        <end position="183"/>
    </location>
</feature>
<evidence type="ECO:0000256" key="5">
    <source>
        <dbReference type="SAM" id="Phobius"/>
    </source>
</evidence>
<dbReference type="InterPro" id="IPR036259">
    <property type="entry name" value="MFS_trans_sf"/>
</dbReference>
<feature type="transmembrane region" description="Helical" evidence="5">
    <location>
        <begin position="458"/>
        <end position="478"/>
    </location>
</feature>
<feature type="transmembrane region" description="Helical" evidence="5">
    <location>
        <begin position="223"/>
        <end position="245"/>
    </location>
</feature>
<dbReference type="EMBL" id="LNIX01000023">
    <property type="protein sequence ID" value="OXA43030.1"/>
    <property type="molecule type" value="Genomic_DNA"/>
</dbReference>
<dbReference type="InterPro" id="IPR011701">
    <property type="entry name" value="MFS"/>
</dbReference>
<dbReference type="PANTHER" id="PTHR23507:SF1">
    <property type="entry name" value="FI18259P1-RELATED"/>
    <property type="match status" value="1"/>
</dbReference>
<dbReference type="SUPFAM" id="SSF103473">
    <property type="entry name" value="MFS general substrate transporter"/>
    <property type="match status" value="1"/>
</dbReference>
<dbReference type="OMA" id="RRKICMT"/>
<dbReference type="Pfam" id="PF07690">
    <property type="entry name" value="MFS_1"/>
    <property type="match status" value="1"/>
</dbReference>
<reference evidence="6 7" key="1">
    <citation type="submission" date="2015-12" db="EMBL/GenBank/DDBJ databases">
        <title>The genome of Folsomia candida.</title>
        <authorList>
            <person name="Faddeeva A."/>
            <person name="Derks M.F."/>
            <person name="Anvar Y."/>
            <person name="Smit S."/>
            <person name="Van Straalen N."/>
            <person name="Roelofs D."/>
        </authorList>
    </citation>
    <scope>NUCLEOTIDE SEQUENCE [LARGE SCALE GENOMIC DNA]</scope>
    <source>
        <strain evidence="6 7">VU population</strain>
        <tissue evidence="6">Whole body</tissue>
    </source>
</reference>
<keyword evidence="3 5" id="KW-1133">Transmembrane helix</keyword>
<evidence type="ECO:0000256" key="2">
    <source>
        <dbReference type="ARBA" id="ARBA00022692"/>
    </source>
</evidence>
<comment type="caution">
    <text evidence="6">The sequence shown here is derived from an EMBL/GenBank/DDBJ whole genome shotgun (WGS) entry which is preliminary data.</text>
</comment>
<keyword evidence="2 5" id="KW-0812">Transmembrane</keyword>
<dbReference type="Proteomes" id="UP000198287">
    <property type="component" value="Unassembled WGS sequence"/>
</dbReference>
<evidence type="ECO:0000313" key="7">
    <source>
        <dbReference type="Proteomes" id="UP000198287"/>
    </source>
</evidence>
<feature type="transmembrane region" description="Helical" evidence="5">
    <location>
        <begin position="424"/>
        <end position="446"/>
    </location>
</feature>
<evidence type="ECO:0000256" key="3">
    <source>
        <dbReference type="ARBA" id="ARBA00022989"/>
    </source>
</evidence>
<keyword evidence="4 5" id="KW-0472">Membrane</keyword>
<feature type="transmembrane region" description="Helical" evidence="5">
    <location>
        <begin position="365"/>
        <end position="383"/>
    </location>
</feature>
<feature type="transmembrane region" description="Helical" evidence="5">
    <location>
        <begin position="299"/>
        <end position="322"/>
    </location>
</feature>